<dbReference type="Pfam" id="PF00092">
    <property type="entry name" value="VWA"/>
    <property type="match status" value="1"/>
</dbReference>
<name>A0A8S4PVK4_OWEFU</name>
<dbReference type="Proteomes" id="UP000749559">
    <property type="component" value="Unassembled WGS sequence"/>
</dbReference>
<gene>
    <name evidence="3" type="ORF">OFUS_LOCUS21141</name>
</gene>
<evidence type="ECO:0000313" key="3">
    <source>
        <dbReference type="EMBL" id="CAH1796766.1"/>
    </source>
</evidence>
<dbReference type="InterPro" id="IPR050525">
    <property type="entry name" value="ECM_Assembly_Org"/>
</dbReference>
<keyword evidence="1" id="KW-0732">Signal</keyword>
<dbReference type="InterPro" id="IPR002035">
    <property type="entry name" value="VWF_A"/>
</dbReference>
<keyword evidence="4" id="KW-1185">Reference proteome</keyword>
<dbReference type="PANTHER" id="PTHR24020">
    <property type="entry name" value="COLLAGEN ALPHA"/>
    <property type="match status" value="1"/>
</dbReference>
<protein>
    <recommendedName>
        <fullName evidence="2">VWFA domain-containing protein</fullName>
    </recommendedName>
</protein>
<evidence type="ECO:0000313" key="4">
    <source>
        <dbReference type="Proteomes" id="UP000749559"/>
    </source>
</evidence>
<organism evidence="3 4">
    <name type="scientific">Owenia fusiformis</name>
    <name type="common">Polychaete worm</name>
    <dbReference type="NCBI Taxonomy" id="6347"/>
    <lineage>
        <taxon>Eukaryota</taxon>
        <taxon>Metazoa</taxon>
        <taxon>Spiralia</taxon>
        <taxon>Lophotrochozoa</taxon>
        <taxon>Annelida</taxon>
        <taxon>Polychaeta</taxon>
        <taxon>Sedentaria</taxon>
        <taxon>Canalipalpata</taxon>
        <taxon>Sabellida</taxon>
        <taxon>Oweniida</taxon>
        <taxon>Oweniidae</taxon>
        <taxon>Owenia</taxon>
    </lineage>
</organism>
<dbReference type="Gene3D" id="3.40.50.410">
    <property type="entry name" value="von Willebrand factor, type A domain"/>
    <property type="match status" value="1"/>
</dbReference>
<accession>A0A8S4PVK4</accession>
<dbReference type="PROSITE" id="PS50234">
    <property type="entry name" value="VWFA"/>
    <property type="match status" value="1"/>
</dbReference>
<feature type="chain" id="PRO_5035946133" description="VWFA domain-containing protein" evidence="1">
    <location>
        <begin position="20"/>
        <end position="329"/>
    </location>
</feature>
<dbReference type="OrthoDB" id="687730at2759"/>
<dbReference type="SUPFAM" id="SSF53300">
    <property type="entry name" value="vWA-like"/>
    <property type="match status" value="1"/>
</dbReference>
<dbReference type="CDD" id="cd01450">
    <property type="entry name" value="vWFA_subfamily_ECM"/>
    <property type="match status" value="1"/>
</dbReference>
<reference evidence="3" key="1">
    <citation type="submission" date="2022-03" db="EMBL/GenBank/DDBJ databases">
        <authorList>
            <person name="Martin C."/>
        </authorList>
    </citation>
    <scope>NUCLEOTIDE SEQUENCE</scope>
</reference>
<dbReference type="EMBL" id="CAIIXF020000010">
    <property type="protein sequence ID" value="CAH1796766.1"/>
    <property type="molecule type" value="Genomic_DNA"/>
</dbReference>
<proteinExistence type="predicted"/>
<feature type="domain" description="VWFA" evidence="2">
    <location>
        <begin position="130"/>
        <end position="323"/>
    </location>
</feature>
<evidence type="ECO:0000256" key="1">
    <source>
        <dbReference type="SAM" id="SignalP"/>
    </source>
</evidence>
<sequence>MKNMIPICALMCVIVMVHADKEVKIKEESEFFSEPGKNISSRCHQKNEQYILKELPPFGGDELVCDYYRCVNTRYQKTKCPPGRAVGKKYLEMANQGIATSLFPCSQLTKACGGLSDVSFRPDLKFCGFDLIWVVDMSCSIADDDKTKVVEFINNVIKKFHIGPMHVLTGGLSYASETNDIQTLKEGRNKAITLRNFAKMEQKECKCRTRTDLALKQVRDHYFTKAAGDRPDYQNVMVFISDGMTYISKQDDNEAFSQEAICYGVDIRKSGAKNIVVGMPHAKKDDYVGMEEWIGISGDSSRIYLMESFEELAEKVQYMAENICPSSEQ</sequence>
<evidence type="ECO:0000259" key="2">
    <source>
        <dbReference type="PROSITE" id="PS50234"/>
    </source>
</evidence>
<feature type="signal peptide" evidence="1">
    <location>
        <begin position="1"/>
        <end position="19"/>
    </location>
</feature>
<comment type="caution">
    <text evidence="3">The sequence shown here is derived from an EMBL/GenBank/DDBJ whole genome shotgun (WGS) entry which is preliminary data.</text>
</comment>
<dbReference type="AlphaFoldDB" id="A0A8S4PVK4"/>
<dbReference type="PANTHER" id="PTHR24020:SF84">
    <property type="entry name" value="VWFA DOMAIN-CONTAINING PROTEIN"/>
    <property type="match status" value="1"/>
</dbReference>
<dbReference type="InterPro" id="IPR036465">
    <property type="entry name" value="vWFA_dom_sf"/>
</dbReference>
<dbReference type="SMART" id="SM00327">
    <property type="entry name" value="VWA"/>
    <property type="match status" value="1"/>
</dbReference>